<dbReference type="SUPFAM" id="SSF55961">
    <property type="entry name" value="Bet v1-like"/>
    <property type="match status" value="1"/>
</dbReference>
<evidence type="ECO:0000256" key="1">
    <source>
        <dbReference type="ARBA" id="ARBA00006817"/>
    </source>
</evidence>
<accession>A0A7W8SJB4</accession>
<dbReference type="Pfam" id="PF08327">
    <property type="entry name" value="AHSA1"/>
    <property type="match status" value="1"/>
</dbReference>
<proteinExistence type="inferred from homology"/>
<dbReference type="OrthoDB" id="3365660at2"/>
<dbReference type="EMBL" id="JACHDN010000001">
    <property type="protein sequence ID" value="MBB5475212.1"/>
    <property type="molecule type" value="Genomic_DNA"/>
</dbReference>
<evidence type="ECO:0000259" key="2">
    <source>
        <dbReference type="Pfam" id="PF08327"/>
    </source>
</evidence>
<sequence>MAEIRHRVGVRAPAADVYRALTTAEGVAGWWATGASGDGGPRGRLAAPFPPVAEPYLLDVLAADPGAHVRWRVAQGPEEWLGTEIDFALRAAGEFTVVLFRHEGWAEPVEFLHHCSTKWATFLLSLRDLVEEGAGRPWPRDPKIDDWDRI</sequence>
<evidence type="ECO:0000313" key="4">
    <source>
        <dbReference type="Proteomes" id="UP000564629"/>
    </source>
</evidence>
<dbReference type="InterPro" id="IPR023393">
    <property type="entry name" value="START-like_dom_sf"/>
</dbReference>
<organism evidence="3 4">
    <name type="scientific">Cellulomonas hominis</name>
    <dbReference type="NCBI Taxonomy" id="156981"/>
    <lineage>
        <taxon>Bacteria</taxon>
        <taxon>Bacillati</taxon>
        <taxon>Actinomycetota</taxon>
        <taxon>Actinomycetes</taxon>
        <taxon>Micrococcales</taxon>
        <taxon>Cellulomonadaceae</taxon>
        <taxon>Cellulomonas</taxon>
    </lineage>
</organism>
<name>A0A7W8SJB4_9CELL</name>
<protein>
    <submittedName>
        <fullName evidence="3">Uncharacterized protein YndB with AHSA1/START domain</fullName>
    </submittedName>
</protein>
<dbReference type="AlphaFoldDB" id="A0A7W8SJB4"/>
<comment type="caution">
    <text evidence="3">The sequence shown here is derived from an EMBL/GenBank/DDBJ whole genome shotgun (WGS) entry which is preliminary data.</text>
</comment>
<feature type="domain" description="Activator of Hsp90 ATPase homologue 1/2-like C-terminal" evidence="2">
    <location>
        <begin position="11"/>
        <end position="131"/>
    </location>
</feature>
<dbReference type="Proteomes" id="UP000564629">
    <property type="component" value="Unassembled WGS sequence"/>
</dbReference>
<dbReference type="CDD" id="cd07814">
    <property type="entry name" value="SRPBCC_CalC_Aha1-like"/>
    <property type="match status" value="1"/>
</dbReference>
<dbReference type="Gene3D" id="3.30.530.20">
    <property type="match status" value="1"/>
</dbReference>
<comment type="similarity">
    <text evidence="1">Belongs to the AHA1 family.</text>
</comment>
<reference evidence="3 4" key="1">
    <citation type="submission" date="2020-08" db="EMBL/GenBank/DDBJ databases">
        <title>Sequencing the genomes of 1000 actinobacteria strains.</title>
        <authorList>
            <person name="Klenk H.-P."/>
        </authorList>
    </citation>
    <scope>NUCLEOTIDE SEQUENCE [LARGE SCALE GENOMIC DNA]</scope>
    <source>
        <strain evidence="3 4">DSM 9581</strain>
    </source>
</reference>
<evidence type="ECO:0000313" key="3">
    <source>
        <dbReference type="EMBL" id="MBB5475212.1"/>
    </source>
</evidence>
<dbReference type="InterPro" id="IPR013538">
    <property type="entry name" value="ASHA1/2-like_C"/>
</dbReference>
<gene>
    <name evidence="3" type="ORF">HNR08_003948</name>
</gene>
<dbReference type="RefSeq" id="WP_146837943.1">
    <property type="nucleotide sequence ID" value="NZ_BJVQ01000030.1"/>
</dbReference>